<keyword evidence="4 13" id="KW-0835">Urea cycle</keyword>
<evidence type="ECO:0000256" key="8">
    <source>
        <dbReference type="ARBA" id="ARBA00023211"/>
    </source>
</evidence>
<dbReference type="PANTHER" id="PTHR43782">
    <property type="entry name" value="ARGINASE"/>
    <property type="match status" value="1"/>
</dbReference>
<dbReference type="SUPFAM" id="SSF52768">
    <property type="entry name" value="Arginase/deacetylase"/>
    <property type="match status" value="1"/>
</dbReference>
<feature type="binding site" evidence="10">
    <location>
        <position position="143"/>
    </location>
    <ligand>
        <name>Mn(2+)</name>
        <dbReference type="ChEBI" id="CHEBI:29035"/>
        <label>1</label>
    </ligand>
</feature>
<feature type="binding site" evidence="10">
    <location>
        <position position="116"/>
    </location>
    <ligand>
        <name>Mn(2+)</name>
        <dbReference type="ChEBI" id="CHEBI:29035"/>
        <label>1</label>
    </ligand>
</feature>
<evidence type="ECO:0000256" key="10">
    <source>
        <dbReference type="PIRSR" id="PIRSR036979-1"/>
    </source>
</evidence>
<dbReference type="PROSITE" id="PS01053">
    <property type="entry name" value="ARGINASE_1"/>
    <property type="match status" value="1"/>
</dbReference>
<dbReference type="InterPro" id="IPR023696">
    <property type="entry name" value="Ureohydrolase_dom_sf"/>
</dbReference>
<dbReference type="InterPro" id="IPR020855">
    <property type="entry name" value="Ureohydrolase_Mn_BS"/>
</dbReference>
<keyword evidence="5 13" id="KW-0056">Arginine metabolism</keyword>
<keyword evidence="8 10" id="KW-0464">Manganese</keyword>
<comment type="similarity">
    <text evidence="11 12">Belongs to the arginase family.</text>
</comment>
<dbReference type="UniPathway" id="UPA00158">
    <property type="reaction ID" value="UER00270"/>
</dbReference>
<dbReference type="PROSITE" id="PS51409">
    <property type="entry name" value="ARGINASE_2"/>
    <property type="match status" value="1"/>
</dbReference>
<dbReference type="PANTHER" id="PTHR43782:SF3">
    <property type="entry name" value="ARGINASE"/>
    <property type="match status" value="1"/>
</dbReference>
<name>A0A0P6FVX6_9CRUS</name>
<evidence type="ECO:0000256" key="11">
    <source>
        <dbReference type="PROSITE-ProRule" id="PRU00742"/>
    </source>
</evidence>
<dbReference type="Pfam" id="PF00491">
    <property type="entry name" value="Arginase"/>
    <property type="match status" value="1"/>
</dbReference>
<dbReference type="PIRSF" id="PIRSF036979">
    <property type="entry name" value="Arginase"/>
    <property type="match status" value="1"/>
</dbReference>
<dbReference type="EC" id="3.5.3.1" evidence="2 13"/>
<dbReference type="InterPro" id="IPR006035">
    <property type="entry name" value="Ureohydrolase"/>
</dbReference>
<dbReference type="GO" id="GO:0010121">
    <property type="term" value="P:L-arginine catabolic process to proline via ornithine"/>
    <property type="evidence" value="ECO:0007669"/>
    <property type="project" value="UniProtKB-ARBA"/>
</dbReference>
<comment type="cofactor">
    <cofactor evidence="10 13">
        <name>Mn(2+)</name>
        <dbReference type="ChEBI" id="CHEBI:29035"/>
    </cofactor>
    <text evidence="10 13">Binds 2 manganese ions per subunit.</text>
</comment>
<organism evidence="14">
    <name type="scientific">Daphnia magna</name>
    <dbReference type="NCBI Taxonomy" id="35525"/>
    <lineage>
        <taxon>Eukaryota</taxon>
        <taxon>Metazoa</taxon>
        <taxon>Ecdysozoa</taxon>
        <taxon>Arthropoda</taxon>
        <taxon>Crustacea</taxon>
        <taxon>Branchiopoda</taxon>
        <taxon>Diplostraca</taxon>
        <taxon>Cladocera</taxon>
        <taxon>Anomopoda</taxon>
        <taxon>Daphniidae</taxon>
        <taxon>Daphnia</taxon>
    </lineage>
</organism>
<dbReference type="GO" id="GO:0004053">
    <property type="term" value="F:arginase activity"/>
    <property type="evidence" value="ECO:0007669"/>
    <property type="project" value="UniProtKB-EC"/>
</dbReference>
<comment type="pathway">
    <text evidence="1 13">Nitrogen metabolism; urea cycle; L-ornithine and urea from L-arginine: step 1/1.</text>
</comment>
<dbReference type="Gene3D" id="3.40.800.10">
    <property type="entry name" value="Ureohydrolase domain"/>
    <property type="match status" value="1"/>
</dbReference>
<feature type="binding site" evidence="10">
    <location>
        <position position="249"/>
    </location>
    <ligand>
        <name>Mn(2+)</name>
        <dbReference type="ChEBI" id="CHEBI:29035"/>
        <label>1</label>
    </ligand>
</feature>
<dbReference type="GO" id="GO:0005829">
    <property type="term" value="C:cytosol"/>
    <property type="evidence" value="ECO:0007669"/>
    <property type="project" value="TreeGrafter"/>
</dbReference>
<evidence type="ECO:0000256" key="3">
    <source>
        <dbReference type="ARBA" id="ARBA00018123"/>
    </source>
</evidence>
<evidence type="ECO:0000256" key="6">
    <source>
        <dbReference type="ARBA" id="ARBA00022723"/>
    </source>
</evidence>
<dbReference type="AlphaFoldDB" id="A0A0P6FVX6"/>
<accession>A0A0P6FVX6</accession>
<dbReference type="NCBIfam" id="TIGR01229">
    <property type="entry name" value="rocF_arginase"/>
    <property type="match status" value="1"/>
</dbReference>
<evidence type="ECO:0000256" key="13">
    <source>
        <dbReference type="RuleBase" id="RU361159"/>
    </source>
</evidence>
<evidence type="ECO:0000313" key="14">
    <source>
        <dbReference type="EMBL" id="JAN51115.1"/>
    </source>
</evidence>
<evidence type="ECO:0000256" key="1">
    <source>
        <dbReference type="ARBA" id="ARBA00005098"/>
    </source>
</evidence>
<dbReference type="FunFam" id="3.40.800.10:FF:000005">
    <property type="entry name" value="Arginase"/>
    <property type="match status" value="1"/>
</dbReference>
<dbReference type="GO" id="GO:0005634">
    <property type="term" value="C:nucleus"/>
    <property type="evidence" value="ECO:0007669"/>
    <property type="project" value="TreeGrafter"/>
</dbReference>
<dbReference type="GO" id="GO:0000050">
    <property type="term" value="P:urea cycle"/>
    <property type="evidence" value="ECO:0007669"/>
    <property type="project" value="UniProtKB-UniPathway"/>
</dbReference>
<reference evidence="14" key="1">
    <citation type="submission" date="2015-10" db="EMBL/GenBank/DDBJ databases">
        <title>EvidentialGene: Evidence-directed Construction of Complete mRNA Transcriptomes without Genomes.</title>
        <authorList>
            <person name="Gilbert D.G."/>
        </authorList>
    </citation>
    <scope>NUCLEOTIDE SEQUENCE</scope>
</reference>
<keyword evidence="7 12" id="KW-0378">Hydrolase</keyword>
<evidence type="ECO:0000256" key="7">
    <source>
        <dbReference type="ARBA" id="ARBA00022801"/>
    </source>
</evidence>
<proteinExistence type="inferred from homology"/>
<dbReference type="GO" id="GO:0030145">
    <property type="term" value="F:manganese ion binding"/>
    <property type="evidence" value="ECO:0007669"/>
    <property type="project" value="TreeGrafter"/>
</dbReference>
<evidence type="ECO:0000256" key="2">
    <source>
        <dbReference type="ARBA" id="ARBA00012168"/>
    </source>
</evidence>
<dbReference type="EMBL" id="GDIQ01043622">
    <property type="protein sequence ID" value="JAN51115.1"/>
    <property type="molecule type" value="Transcribed_RNA"/>
</dbReference>
<protein>
    <recommendedName>
        <fullName evidence="3 13">Arginase</fullName>
        <ecNumber evidence="2 13">3.5.3.1</ecNumber>
    </recommendedName>
</protein>
<evidence type="ECO:0000256" key="4">
    <source>
        <dbReference type="ARBA" id="ARBA00022436"/>
    </source>
</evidence>
<evidence type="ECO:0000256" key="5">
    <source>
        <dbReference type="ARBA" id="ARBA00022503"/>
    </source>
</evidence>
<dbReference type="OrthoDB" id="9992747at2759"/>
<sequence>MFRPFSNFQQWISILSSRNYSKIGVIGAPFDKGQRKEGAALGPSFLRQAGLVKHLEAIGCDVHDFGDVDYQPSQEDETVKNVRNMKNVIAFNEKLSQKVSKIINEGRMCLTLGGDHSIGVGTVHGHLKAQPETSLLWVDAHADINTPATSNSGNAHGMPLSFHIKELTEYQPELPGFQWHSPMISARNIAFIGLRDVEPYERLIIEKLGMCALSMEEVHGIGIKEAVKYALSRIDPRNTRHLHVSFDIDALDPLEAPSTGTPVRGGLTLREGTELLRSVHRTGRLSAVDIVEVNPLLGSANDLKITLDAARHLAAAAAGYYPGGWAPKGITDIPQYAGDADRTQNASI</sequence>
<keyword evidence="6 10" id="KW-0479">Metal-binding</keyword>
<feature type="binding site" evidence="10">
    <location>
        <position position="141"/>
    </location>
    <ligand>
        <name>Mn(2+)</name>
        <dbReference type="ChEBI" id="CHEBI:29035"/>
        <label>1</label>
    </ligand>
</feature>
<dbReference type="PRINTS" id="PR00116">
    <property type="entry name" value="ARGINASE"/>
</dbReference>
<feature type="binding site" evidence="10">
    <location>
        <position position="139"/>
    </location>
    <ligand>
        <name>Mn(2+)</name>
        <dbReference type="ChEBI" id="CHEBI:29035"/>
        <label>1</label>
    </ligand>
</feature>
<dbReference type="CDD" id="cd09989">
    <property type="entry name" value="Arginase"/>
    <property type="match status" value="1"/>
</dbReference>
<evidence type="ECO:0000256" key="12">
    <source>
        <dbReference type="RuleBase" id="RU003684"/>
    </source>
</evidence>
<dbReference type="InterPro" id="IPR014033">
    <property type="entry name" value="Arginase"/>
</dbReference>
<evidence type="ECO:0000256" key="9">
    <source>
        <dbReference type="ARBA" id="ARBA00047391"/>
    </source>
</evidence>
<feature type="binding site" evidence="10">
    <location>
        <position position="247"/>
    </location>
    <ligand>
        <name>Mn(2+)</name>
        <dbReference type="ChEBI" id="CHEBI:29035"/>
        <label>1</label>
    </ligand>
</feature>
<comment type="catalytic activity">
    <reaction evidence="9 13">
        <text>L-arginine + H2O = urea + L-ornithine</text>
        <dbReference type="Rhea" id="RHEA:20569"/>
        <dbReference type="ChEBI" id="CHEBI:15377"/>
        <dbReference type="ChEBI" id="CHEBI:16199"/>
        <dbReference type="ChEBI" id="CHEBI:32682"/>
        <dbReference type="ChEBI" id="CHEBI:46911"/>
        <dbReference type="EC" id="3.5.3.1"/>
    </reaction>
</comment>